<gene>
    <name evidence="7" type="ORF">GM50_23845</name>
</gene>
<feature type="domain" description="Glycosyl hydrolase family 36 N-terminal" evidence="6">
    <location>
        <begin position="23"/>
        <end position="249"/>
    </location>
</feature>
<keyword evidence="4" id="KW-0326">Glycosidase</keyword>
<dbReference type="InterPro" id="IPR000111">
    <property type="entry name" value="Glyco_hydro_27/36_CS"/>
</dbReference>
<evidence type="ECO:0000259" key="6">
    <source>
        <dbReference type="Pfam" id="PF16875"/>
    </source>
</evidence>
<dbReference type="Gene3D" id="3.20.20.70">
    <property type="entry name" value="Aldolase class I"/>
    <property type="match status" value="1"/>
</dbReference>
<proteinExistence type="predicted"/>
<accession>A0A094PNE2</accession>
<dbReference type="CDD" id="cd14791">
    <property type="entry name" value="GH36"/>
    <property type="match status" value="1"/>
</dbReference>
<dbReference type="AlphaFoldDB" id="A0A094PNE2"/>
<dbReference type="InterPro" id="IPR017853">
    <property type="entry name" value="GH"/>
</dbReference>
<dbReference type="Pfam" id="PF16874">
    <property type="entry name" value="Glyco_hydro_36C"/>
    <property type="match status" value="1"/>
</dbReference>
<dbReference type="InterPro" id="IPR013785">
    <property type="entry name" value="Aldolase_TIM"/>
</dbReference>
<evidence type="ECO:0000256" key="3">
    <source>
        <dbReference type="ARBA" id="ARBA00022801"/>
    </source>
</evidence>
<dbReference type="SUPFAM" id="SSF51445">
    <property type="entry name" value="(Trans)glycosidases"/>
    <property type="match status" value="1"/>
</dbReference>
<evidence type="ECO:0000259" key="5">
    <source>
        <dbReference type="Pfam" id="PF16874"/>
    </source>
</evidence>
<comment type="caution">
    <text evidence="7">The sequence shown here is derived from an EMBL/GenBank/DDBJ whole genome shotgun (WGS) entry which is preliminary data.</text>
</comment>
<evidence type="ECO:0000313" key="7">
    <source>
        <dbReference type="EMBL" id="KGA12617.1"/>
    </source>
</evidence>
<dbReference type="EMBL" id="JNSK01000195">
    <property type="protein sequence ID" value="KGA12617.1"/>
    <property type="molecule type" value="Genomic_DNA"/>
</dbReference>
<reference evidence="7" key="1">
    <citation type="submission" date="2014-05" db="EMBL/GenBank/DDBJ databases">
        <title>Key roles for freshwater Actinobacteria revealed by deep metagenomic sequencing.</title>
        <authorList>
            <person name="Ghai R."/>
            <person name="Mizuno C.M."/>
            <person name="Picazo A."/>
            <person name="Camacho A."/>
            <person name="Rodriguez-Valera F."/>
        </authorList>
    </citation>
    <scope>NUCLEOTIDE SEQUENCE</scope>
</reference>
<feature type="domain" description="Glycosyl hydrolase family 36 C-terminal" evidence="5">
    <location>
        <begin position="608"/>
        <end position="685"/>
    </location>
</feature>
<dbReference type="InterPro" id="IPR031705">
    <property type="entry name" value="Glyco_hydro_36_C"/>
</dbReference>
<dbReference type="PANTHER" id="PTHR43053:SF3">
    <property type="entry name" value="ALPHA-GALACTOSIDASE C-RELATED"/>
    <property type="match status" value="1"/>
</dbReference>
<dbReference type="Gene3D" id="2.60.40.1180">
    <property type="entry name" value="Golgi alpha-mannosidase II"/>
    <property type="match status" value="1"/>
</dbReference>
<comment type="catalytic activity">
    <reaction evidence="1">
        <text>Hydrolysis of terminal, non-reducing alpha-D-galactose residues in alpha-D-galactosides, including galactose oligosaccharides, galactomannans and galactolipids.</text>
        <dbReference type="EC" id="3.2.1.22"/>
    </reaction>
</comment>
<dbReference type="InterPro" id="IPR013780">
    <property type="entry name" value="Glyco_hydro_b"/>
</dbReference>
<dbReference type="InterPro" id="IPR031704">
    <property type="entry name" value="Glyco_hydro_36_N"/>
</dbReference>
<name>A0A094PNE2_9ZZZZ</name>
<dbReference type="PROSITE" id="PS00512">
    <property type="entry name" value="ALPHA_GALACTOSIDASE"/>
    <property type="match status" value="1"/>
</dbReference>
<protein>
    <recommendedName>
        <fullName evidence="2">alpha-galactosidase</fullName>
        <ecNumber evidence="2">3.2.1.22</ecNumber>
    </recommendedName>
</protein>
<dbReference type="Pfam" id="PF02065">
    <property type="entry name" value="Melibiase"/>
    <property type="match status" value="1"/>
</dbReference>
<evidence type="ECO:0000256" key="4">
    <source>
        <dbReference type="ARBA" id="ARBA00023295"/>
    </source>
</evidence>
<dbReference type="InterPro" id="IPR050985">
    <property type="entry name" value="Alpha-glycosidase_related"/>
</dbReference>
<dbReference type="Gene3D" id="2.70.98.60">
    <property type="entry name" value="alpha-galactosidase from lactobacil brevis"/>
    <property type="match status" value="1"/>
</dbReference>
<sequence>MSKQSALLSAPTSALLLEVVDGALIIQHWGAPLQGELASVQTAIRPSIANSSWDVPQFPGIMRESSRGFLGRPTLSGHRQGKAWSTKFEVTDFHHTLNQATITLRDLHAELQIVLSFALDQFGVLTQNASIKNLGSTDYFLNEFIHWLPLPKEATQTLDFAGRWSNERNPQRKEIATGTWVRESREGRSGHNFSIADIALTAQTYFQSGNAWAASIAWSGNSHYLVEKLFDGSTSIGAGELLLPGELTLSSGQSYDAPALVSVFSSEGLDGISAAYHSHLRARPMHPKRPRPLTLNMWEALYFDHNEEKIKALIDIAAEVGIERVVLDDGWFHSRRDDRAGLGDWVIDPAVWPHGLSPIIKYINDKGIEFGLWFEGEMVNPDSDLYRAHPEWILHEGDRVPPLWRHQLVLDLGHEGAFNHVLEQTSAVLSAHNIAYIKWDHNRVLVDAGHLGQAGVHRQTKAIYRLFAELKKRHTGLEIESCASGGARIDLGVIDLVDRFWTSDNNDALERQTIQRWTSQVIAPELLGTHIGPTHGHQTGRTLELSMRAITALFGHAGIEWNITEATEQERKHLATWAQYYKENRAHLHSGKMVRVDYPEAHAYLHGVTAHDRSRAIFAYVQLTPTVAIHPSPLKFPGLDQSATYTVKAVFPAGKPRFMLITPPDWMSGITMSGSALASIGVTAPILAPANAFLIEITKA</sequence>
<dbReference type="PRINTS" id="PR00743">
    <property type="entry name" value="GLHYDRLASE36"/>
</dbReference>
<dbReference type="Pfam" id="PF16875">
    <property type="entry name" value="Glyco_hydro_36N"/>
    <property type="match status" value="1"/>
</dbReference>
<keyword evidence="3" id="KW-0378">Hydrolase</keyword>
<organism evidence="7">
    <name type="scientific">freshwater metagenome</name>
    <dbReference type="NCBI Taxonomy" id="449393"/>
    <lineage>
        <taxon>unclassified sequences</taxon>
        <taxon>metagenomes</taxon>
        <taxon>ecological metagenomes</taxon>
    </lineage>
</organism>
<evidence type="ECO:0000256" key="2">
    <source>
        <dbReference type="ARBA" id="ARBA00012755"/>
    </source>
</evidence>
<dbReference type="InterPro" id="IPR002252">
    <property type="entry name" value="Glyco_hydro_36"/>
</dbReference>
<dbReference type="PANTHER" id="PTHR43053">
    <property type="entry name" value="GLYCOSIDASE FAMILY 31"/>
    <property type="match status" value="1"/>
</dbReference>
<dbReference type="GO" id="GO:0004557">
    <property type="term" value="F:alpha-galactosidase activity"/>
    <property type="evidence" value="ECO:0007669"/>
    <property type="project" value="UniProtKB-EC"/>
</dbReference>
<evidence type="ECO:0000256" key="1">
    <source>
        <dbReference type="ARBA" id="ARBA00001255"/>
    </source>
</evidence>
<dbReference type="InterPro" id="IPR038417">
    <property type="entry name" value="Alpga-gal_N_sf"/>
</dbReference>
<dbReference type="EC" id="3.2.1.22" evidence="2"/>
<dbReference type="FunFam" id="3.20.20.70:FF:000118">
    <property type="entry name" value="Alpha-galactosidase"/>
    <property type="match status" value="1"/>
</dbReference>
<dbReference type="GO" id="GO:0016052">
    <property type="term" value="P:carbohydrate catabolic process"/>
    <property type="evidence" value="ECO:0007669"/>
    <property type="project" value="InterPro"/>
</dbReference>